<protein>
    <submittedName>
        <fullName evidence="3">Uncharacterized protein</fullName>
    </submittedName>
</protein>
<keyword evidence="2" id="KW-1133">Transmembrane helix</keyword>
<sequence>MTPAALCRVPAAALGTRAGRCYVAAAVLVVPLAEQLPRLAPAADVLNAPGRLALVVFWPLVLALPPGPAEIIATVLQAGAALVAAALLTGLARTLPRLRRGAPAAVPSGDGPQQQKGPASDRR</sequence>
<dbReference type="Proteomes" id="UP001596435">
    <property type="component" value="Unassembled WGS sequence"/>
</dbReference>
<keyword evidence="2" id="KW-0812">Transmembrane</keyword>
<reference evidence="4" key="1">
    <citation type="journal article" date="2019" name="Int. J. Syst. Evol. Microbiol.">
        <title>The Global Catalogue of Microorganisms (GCM) 10K type strain sequencing project: providing services to taxonomists for standard genome sequencing and annotation.</title>
        <authorList>
            <consortium name="The Broad Institute Genomics Platform"/>
            <consortium name="The Broad Institute Genome Sequencing Center for Infectious Disease"/>
            <person name="Wu L."/>
            <person name="Ma J."/>
        </authorList>
    </citation>
    <scope>NUCLEOTIDE SEQUENCE [LARGE SCALE GENOMIC DNA]</scope>
    <source>
        <strain evidence="4">CGMCC 1.12859</strain>
    </source>
</reference>
<evidence type="ECO:0000256" key="1">
    <source>
        <dbReference type="SAM" id="MobiDB-lite"/>
    </source>
</evidence>
<accession>A0ABW2G8M1</accession>
<evidence type="ECO:0000313" key="3">
    <source>
        <dbReference type="EMBL" id="MFC7184752.1"/>
    </source>
</evidence>
<comment type="caution">
    <text evidence="3">The sequence shown here is derived from an EMBL/GenBank/DDBJ whole genome shotgun (WGS) entry which is preliminary data.</text>
</comment>
<feature type="transmembrane region" description="Helical" evidence="2">
    <location>
        <begin position="71"/>
        <end position="92"/>
    </location>
</feature>
<dbReference type="EMBL" id="JBHTAJ010000117">
    <property type="protein sequence ID" value="MFC7184752.1"/>
    <property type="molecule type" value="Genomic_DNA"/>
</dbReference>
<dbReference type="RefSeq" id="WP_345707839.1">
    <property type="nucleotide sequence ID" value="NZ_BAABKV010000001.1"/>
</dbReference>
<name>A0ABW2G8M1_9ACTN</name>
<evidence type="ECO:0000256" key="2">
    <source>
        <dbReference type="SAM" id="Phobius"/>
    </source>
</evidence>
<proteinExistence type="predicted"/>
<gene>
    <name evidence="3" type="ORF">ACFQMG_34905</name>
</gene>
<keyword evidence="2" id="KW-0472">Membrane</keyword>
<feature type="region of interest" description="Disordered" evidence="1">
    <location>
        <begin position="101"/>
        <end position="123"/>
    </location>
</feature>
<keyword evidence="4" id="KW-1185">Reference proteome</keyword>
<evidence type="ECO:0000313" key="4">
    <source>
        <dbReference type="Proteomes" id="UP001596435"/>
    </source>
</evidence>
<organism evidence="3 4">
    <name type="scientific">Kitasatospora paranensis</name>
    <dbReference type="NCBI Taxonomy" id="258053"/>
    <lineage>
        <taxon>Bacteria</taxon>
        <taxon>Bacillati</taxon>
        <taxon>Actinomycetota</taxon>
        <taxon>Actinomycetes</taxon>
        <taxon>Kitasatosporales</taxon>
        <taxon>Streptomycetaceae</taxon>
        <taxon>Kitasatospora</taxon>
    </lineage>
</organism>